<evidence type="ECO:0000256" key="1">
    <source>
        <dbReference type="SAM" id="Coils"/>
    </source>
</evidence>
<feature type="compositionally biased region" description="Polar residues" evidence="2">
    <location>
        <begin position="1"/>
        <end position="12"/>
    </location>
</feature>
<protein>
    <submittedName>
        <fullName evidence="4">Uncharacterized protein</fullName>
    </submittedName>
</protein>
<feature type="transmembrane region" description="Helical" evidence="3">
    <location>
        <begin position="128"/>
        <end position="145"/>
    </location>
</feature>
<evidence type="ECO:0000313" key="4">
    <source>
        <dbReference type="EMBL" id="KAF4446447.1"/>
    </source>
</evidence>
<evidence type="ECO:0000313" key="5">
    <source>
        <dbReference type="Proteomes" id="UP000554235"/>
    </source>
</evidence>
<dbReference type="OrthoDB" id="5056520at2759"/>
<dbReference type="AlphaFoldDB" id="A0A8H4P2W6"/>
<keyword evidence="3" id="KW-0472">Membrane</keyword>
<name>A0A8H4P2W6_9HYPO</name>
<feature type="coiled-coil region" evidence="1">
    <location>
        <begin position="58"/>
        <end position="92"/>
    </location>
</feature>
<gene>
    <name evidence="4" type="ORF">FALBO_17073</name>
</gene>
<proteinExistence type="predicted"/>
<feature type="region of interest" description="Disordered" evidence="2">
    <location>
        <begin position="1"/>
        <end position="21"/>
    </location>
</feature>
<accession>A0A8H4P2W6</accession>
<evidence type="ECO:0000256" key="3">
    <source>
        <dbReference type="SAM" id="Phobius"/>
    </source>
</evidence>
<sequence length="156" mass="17748">MTDTTTKANTPAQKEASPSEALYTTATPIRFAHRGTRKTTIDSNVMVLDPRTVQQWQLDATEARLEEATNNLQNYKARVEELEVESATKSDSQNLILEELETLRDELDSLVIAQQDAKKGGWLPWKTLFLLFVMAGLCVFGNVYHKDFYEVLDYPF</sequence>
<dbReference type="Proteomes" id="UP000554235">
    <property type="component" value="Unassembled WGS sequence"/>
</dbReference>
<keyword evidence="5" id="KW-1185">Reference proteome</keyword>
<comment type="caution">
    <text evidence="4">The sequence shown here is derived from an EMBL/GenBank/DDBJ whole genome shotgun (WGS) entry which is preliminary data.</text>
</comment>
<keyword evidence="3" id="KW-0812">Transmembrane</keyword>
<organism evidence="4 5">
    <name type="scientific">Fusarium albosuccineum</name>
    <dbReference type="NCBI Taxonomy" id="1237068"/>
    <lineage>
        <taxon>Eukaryota</taxon>
        <taxon>Fungi</taxon>
        <taxon>Dikarya</taxon>
        <taxon>Ascomycota</taxon>
        <taxon>Pezizomycotina</taxon>
        <taxon>Sordariomycetes</taxon>
        <taxon>Hypocreomycetidae</taxon>
        <taxon>Hypocreales</taxon>
        <taxon>Nectriaceae</taxon>
        <taxon>Fusarium</taxon>
        <taxon>Fusarium decemcellulare species complex</taxon>
    </lineage>
</organism>
<keyword evidence="1" id="KW-0175">Coiled coil</keyword>
<dbReference type="EMBL" id="JAADYS010003530">
    <property type="protein sequence ID" value="KAF4446447.1"/>
    <property type="molecule type" value="Genomic_DNA"/>
</dbReference>
<reference evidence="4 5" key="1">
    <citation type="submission" date="2020-01" db="EMBL/GenBank/DDBJ databases">
        <title>Identification and distribution of gene clusters putatively required for synthesis of sphingolipid metabolism inhibitors in phylogenetically diverse species of the filamentous fungus Fusarium.</title>
        <authorList>
            <person name="Kim H.-S."/>
            <person name="Busman M."/>
            <person name="Brown D.W."/>
            <person name="Divon H."/>
            <person name="Uhlig S."/>
            <person name="Proctor R.H."/>
        </authorList>
    </citation>
    <scope>NUCLEOTIDE SEQUENCE [LARGE SCALE GENOMIC DNA]</scope>
    <source>
        <strain evidence="4 5">NRRL 20459</strain>
    </source>
</reference>
<keyword evidence="3" id="KW-1133">Transmembrane helix</keyword>
<evidence type="ECO:0000256" key="2">
    <source>
        <dbReference type="SAM" id="MobiDB-lite"/>
    </source>
</evidence>